<sequence>MYLLREVSGRGQVIGYQDSCLSTRAIATAVIQMTRMLRQGGGRPSFCGCDITICPKVSGHLQIFTFFRISPEWFNRLSLNFGHVKNGQ</sequence>
<comment type="caution">
    <text evidence="1">The sequence shown here is derived from an EMBL/GenBank/DDBJ whole genome shotgun (WGS) entry which is preliminary data.</text>
</comment>
<gene>
    <name evidence="1" type="ORF">AVEN_8480_1</name>
</gene>
<accession>A0A4Y1ZL50</accession>
<dbReference type="AlphaFoldDB" id="A0A4Y1ZL50"/>
<evidence type="ECO:0000313" key="2">
    <source>
        <dbReference type="Proteomes" id="UP000499080"/>
    </source>
</evidence>
<name>A0A4Y1ZL50_ARAVE</name>
<proteinExistence type="predicted"/>
<reference evidence="1 2" key="1">
    <citation type="journal article" date="2019" name="Sci. Rep.">
        <title>Orb-weaving spider Araneus ventricosus genome elucidates the spidroin gene catalogue.</title>
        <authorList>
            <person name="Kono N."/>
            <person name="Nakamura H."/>
            <person name="Ohtoshi R."/>
            <person name="Moran D.A.P."/>
            <person name="Shinohara A."/>
            <person name="Yoshida Y."/>
            <person name="Fujiwara M."/>
            <person name="Mori M."/>
            <person name="Tomita M."/>
            <person name="Arakawa K."/>
        </authorList>
    </citation>
    <scope>NUCLEOTIDE SEQUENCE [LARGE SCALE GENOMIC DNA]</scope>
</reference>
<protein>
    <submittedName>
        <fullName evidence="1">Uncharacterized protein</fullName>
    </submittedName>
</protein>
<keyword evidence="2" id="KW-1185">Reference proteome</keyword>
<evidence type="ECO:0000313" key="1">
    <source>
        <dbReference type="EMBL" id="GBL56074.1"/>
    </source>
</evidence>
<dbReference type="Proteomes" id="UP000499080">
    <property type="component" value="Unassembled WGS sequence"/>
</dbReference>
<organism evidence="1 2">
    <name type="scientific">Araneus ventricosus</name>
    <name type="common">Orbweaver spider</name>
    <name type="synonym">Epeira ventricosa</name>
    <dbReference type="NCBI Taxonomy" id="182803"/>
    <lineage>
        <taxon>Eukaryota</taxon>
        <taxon>Metazoa</taxon>
        <taxon>Ecdysozoa</taxon>
        <taxon>Arthropoda</taxon>
        <taxon>Chelicerata</taxon>
        <taxon>Arachnida</taxon>
        <taxon>Araneae</taxon>
        <taxon>Araneomorphae</taxon>
        <taxon>Entelegynae</taxon>
        <taxon>Araneoidea</taxon>
        <taxon>Araneidae</taxon>
        <taxon>Araneus</taxon>
    </lineage>
</organism>
<dbReference type="EMBL" id="BGPR01150872">
    <property type="protein sequence ID" value="GBL56074.1"/>
    <property type="molecule type" value="Genomic_DNA"/>
</dbReference>